<evidence type="ECO:0000256" key="2">
    <source>
        <dbReference type="ARBA" id="ARBA00022723"/>
    </source>
</evidence>
<dbReference type="InterPro" id="IPR050597">
    <property type="entry name" value="Cytochrome_c_Oxidase_Subunit"/>
</dbReference>
<evidence type="ECO:0000313" key="6">
    <source>
        <dbReference type="EMBL" id="WLG86905.1"/>
    </source>
</evidence>
<organism evidence="6 7">
    <name type="scientific">Pseudomonas cucumis</name>
    <dbReference type="NCBI Taxonomy" id="2954082"/>
    <lineage>
        <taxon>Bacteria</taxon>
        <taxon>Pseudomonadati</taxon>
        <taxon>Pseudomonadota</taxon>
        <taxon>Gammaproteobacteria</taxon>
        <taxon>Pseudomonadales</taxon>
        <taxon>Pseudomonadaceae</taxon>
        <taxon>Pseudomonas</taxon>
    </lineage>
</organism>
<dbReference type="SUPFAM" id="SSF46626">
    <property type="entry name" value="Cytochrome c"/>
    <property type="match status" value="2"/>
</dbReference>
<keyword evidence="7" id="KW-1185">Reference proteome</keyword>
<dbReference type="Proteomes" id="UP001239418">
    <property type="component" value="Chromosome"/>
</dbReference>
<accession>A0ABY9F2U0</accession>
<evidence type="ECO:0000259" key="5">
    <source>
        <dbReference type="PROSITE" id="PS51007"/>
    </source>
</evidence>
<feature type="domain" description="Cytochrome c" evidence="5">
    <location>
        <begin position="35"/>
        <end position="123"/>
    </location>
</feature>
<dbReference type="PANTHER" id="PTHR33751:SF11">
    <property type="entry name" value="BLL4483 PROTEIN"/>
    <property type="match status" value="1"/>
</dbReference>
<dbReference type="PIRSF" id="PIRSF000005">
    <property type="entry name" value="Cytochrome_c4"/>
    <property type="match status" value="1"/>
</dbReference>
<dbReference type="EMBL" id="CP117454">
    <property type="protein sequence ID" value="WLG86905.1"/>
    <property type="molecule type" value="Genomic_DNA"/>
</dbReference>
<protein>
    <submittedName>
        <fullName evidence="6">C-type cytochrome</fullName>
    </submittedName>
</protein>
<dbReference type="InterPro" id="IPR009056">
    <property type="entry name" value="Cyt_c-like_dom"/>
</dbReference>
<evidence type="ECO:0000256" key="3">
    <source>
        <dbReference type="ARBA" id="ARBA00023004"/>
    </source>
</evidence>
<feature type="domain" description="Cytochrome c" evidence="5">
    <location>
        <begin position="142"/>
        <end position="225"/>
    </location>
</feature>
<dbReference type="PROSITE" id="PS51007">
    <property type="entry name" value="CYTC"/>
    <property type="match status" value="2"/>
</dbReference>
<sequence length="226" mass="24280">MIEVAVIKIITMRLADENHSICISLYFIRCLRHPFFAADAQKIFSQGGSNLGALACSTCHGADGSGMPSAGFPRLAGLPADYLMKQISDFRSGSRGNPIMQPIAQALSEDESKALAVMLAKMPNPAVKPVNRAHVAKGPGEILALRGAWDRNIPECVACHGPSGIGVGATFPPLSGQSAQYLKSQLNAWRQKTRKNDQDDLMGHIARSLTDTEVEAVSQYFAELSK</sequence>
<evidence type="ECO:0000256" key="4">
    <source>
        <dbReference type="PROSITE-ProRule" id="PRU00433"/>
    </source>
</evidence>
<keyword evidence="2 4" id="KW-0479">Metal-binding</keyword>
<proteinExistence type="predicted"/>
<gene>
    <name evidence="6" type="ORF">PSH97_10450</name>
</gene>
<dbReference type="InterPro" id="IPR024167">
    <property type="entry name" value="Cytochrome_c4-like"/>
</dbReference>
<keyword evidence="1 4" id="KW-0349">Heme</keyword>
<dbReference type="RefSeq" id="WP_305449098.1">
    <property type="nucleotide sequence ID" value="NZ_CP117454.1"/>
</dbReference>
<keyword evidence="3 4" id="KW-0408">Iron</keyword>
<evidence type="ECO:0000256" key="1">
    <source>
        <dbReference type="ARBA" id="ARBA00022617"/>
    </source>
</evidence>
<dbReference type="PANTHER" id="PTHR33751">
    <property type="entry name" value="CBB3-TYPE CYTOCHROME C OXIDASE SUBUNIT FIXP"/>
    <property type="match status" value="1"/>
</dbReference>
<dbReference type="Pfam" id="PF00034">
    <property type="entry name" value="Cytochrom_C"/>
    <property type="match status" value="2"/>
</dbReference>
<dbReference type="Gene3D" id="1.10.760.10">
    <property type="entry name" value="Cytochrome c-like domain"/>
    <property type="match status" value="2"/>
</dbReference>
<dbReference type="InterPro" id="IPR036909">
    <property type="entry name" value="Cyt_c-like_dom_sf"/>
</dbReference>
<evidence type="ECO:0000313" key="7">
    <source>
        <dbReference type="Proteomes" id="UP001239418"/>
    </source>
</evidence>
<reference evidence="6 7" key="1">
    <citation type="submission" date="2023-02" db="EMBL/GenBank/DDBJ databases">
        <title>Evolution of Hrp T3SS in non-pathogenic Pseudomonas fluorescens.</title>
        <authorList>
            <person name="Liao K."/>
            <person name="Wei H."/>
            <person name="Gu Y."/>
        </authorList>
    </citation>
    <scope>NUCLEOTIDE SEQUENCE [LARGE SCALE GENOMIC DNA]</scope>
    <source>
        <strain evidence="6 7">FP1935</strain>
    </source>
</reference>
<name>A0ABY9F2U0_9PSED</name>